<name>A0ABQ2DYC3_9ACTN</name>
<dbReference type="Proteomes" id="UP000660265">
    <property type="component" value="Unassembled WGS sequence"/>
</dbReference>
<gene>
    <name evidence="5" type="ORF">GCM10011583_08070</name>
</gene>
<evidence type="ECO:0000256" key="3">
    <source>
        <dbReference type="SAM" id="SignalP"/>
    </source>
</evidence>
<dbReference type="Gene3D" id="1.10.530.10">
    <property type="match status" value="1"/>
</dbReference>
<dbReference type="PIRSF" id="PIRSF001060">
    <property type="entry name" value="Endochitinase"/>
    <property type="match status" value="1"/>
</dbReference>
<dbReference type="PANTHER" id="PTHR22595">
    <property type="entry name" value="CHITINASE-RELATED"/>
    <property type="match status" value="1"/>
</dbReference>
<comment type="caution">
    <text evidence="5">The sequence shown here is derived from an EMBL/GenBank/DDBJ whole genome shotgun (WGS) entry which is preliminary data.</text>
</comment>
<keyword evidence="1" id="KW-0611">Plant defense</keyword>
<dbReference type="Gene3D" id="3.30.20.10">
    <property type="entry name" value="Endochitinase, domain 2"/>
    <property type="match status" value="1"/>
</dbReference>
<dbReference type="InterPro" id="IPR000726">
    <property type="entry name" value="Glyco_hydro_19_cat"/>
</dbReference>
<evidence type="ECO:0000313" key="6">
    <source>
        <dbReference type="Proteomes" id="UP000660265"/>
    </source>
</evidence>
<reference evidence="6" key="1">
    <citation type="journal article" date="2019" name="Int. J. Syst. Evol. Microbiol.">
        <title>The Global Catalogue of Microorganisms (GCM) 10K type strain sequencing project: providing services to taxonomists for standard genome sequencing and annotation.</title>
        <authorList>
            <consortium name="The Broad Institute Genomics Platform"/>
            <consortium name="The Broad Institute Genome Sequencing Center for Infectious Disease"/>
            <person name="Wu L."/>
            <person name="Ma J."/>
        </authorList>
    </citation>
    <scope>NUCLEOTIDE SEQUENCE [LARGE SCALE GENOMIC DNA]</scope>
    <source>
        <strain evidence="6">CGMCC 4.7275</strain>
    </source>
</reference>
<keyword evidence="3" id="KW-0732">Signal</keyword>
<sequence length="255" mass="27802">MLRRGTTAVMAALLLVCGLLVAALPAAAQPSRSEGGLGATGEARGAHHKPRFVVSEAQFERMFPDRDPFFTYDGLIEATEAYPGFAKTGSRTTRKQEAAAFLANISHETGGLFYVVSQNPDMYPIFCDDTQPYGCPAGRDAYYGRGAIMLSWNFNYKAAGDALGLDLLNNPWLVETDPAVAWMTALWYWNTQSGPGTMTGHDAMVNKKGFGQTIWSLNGSAECNGGNPAQMEHRVELYKQFTRVLRTAPGRDLTC</sequence>
<keyword evidence="6" id="KW-1185">Reference proteome</keyword>
<organism evidence="5 6">
    <name type="scientific">Streptomyces camponoticapitis</name>
    <dbReference type="NCBI Taxonomy" id="1616125"/>
    <lineage>
        <taxon>Bacteria</taxon>
        <taxon>Bacillati</taxon>
        <taxon>Actinomycetota</taxon>
        <taxon>Actinomycetes</taxon>
        <taxon>Kitasatosporales</taxon>
        <taxon>Streptomycetaceae</taxon>
        <taxon>Streptomyces</taxon>
    </lineage>
</organism>
<protein>
    <recommendedName>
        <fullName evidence="4">Glycoside hydrolase family 19 catalytic domain-containing protein</fullName>
    </recommendedName>
</protein>
<dbReference type="EMBL" id="BMMV01000002">
    <property type="protein sequence ID" value="GGJ78865.1"/>
    <property type="molecule type" value="Genomic_DNA"/>
</dbReference>
<feature type="signal peptide" evidence="3">
    <location>
        <begin position="1"/>
        <end position="28"/>
    </location>
</feature>
<dbReference type="Pfam" id="PF00182">
    <property type="entry name" value="Glyco_hydro_19"/>
    <property type="match status" value="1"/>
</dbReference>
<dbReference type="InterPro" id="IPR016283">
    <property type="entry name" value="Glyco_hydro_19"/>
</dbReference>
<dbReference type="InterPro" id="IPR023346">
    <property type="entry name" value="Lysozyme-like_dom_sf"/>
</dbReference>
<evidence type="ECO:0000256" key="2">
    <source>
        <dbReference type="ARBA" id="ARBA00023157"/>
    </source>
</evidence>
<feature type="domain" description="Glycoside hydrolase family 19 catalytic" evidence="4">
    <location>
        <begin position="67"/>
        <end position="255"/>
    </location>
</feature>
<evidence type="ECO:0000256" key="1">
    <source>
        <dbReference type="ARBA" id="ARBA00022821"/>
    </source>
</evidence>
<keyword evidence="2" id="KW-1015">Disulfide bond</keyword>
<evidence type="ECO:0000259" key="4">
    <source>
        <dbReference type="Pfam" id="PF00182"/>
    </source>
</evidence>
<dbReference type="PANTHER" id="PTHR22595:SF79">
    <property type="entry name" value="CHITINASE 12"/>
    <property type="match status" value="1"/>
</dbReference>
<evidence type="ECO:0000313" key="5">
    <source>
        <dbReference type="EMBL" id="GGJ78865.1"/>
    </source>
</evidence>
<dbReference type="SUPFAM" id="SSF53955">
    <property type="entry name" value="Lysozyme-like"/>
    <property type="match status" value="1"/>
</dbReference>
<feature type="chain" id="PRO_5046730838" description="Glycoside hydrolase family 19 catalytic domain-containing protein" evidence="3">
    <location>
        <begin position="29"/>
        <end position="255"/>
    </location>
</feature>
<accession>A0ABQ2DYC3</accession>
<dbReference type="CDD" id="cd00325">
    <property type="entry name" value="chitinase_GH19"/>
    <property type="match status" value="1"/>
</dbReference>
<proteinExistence type="predicted"/>